<dbReference type="Proteomes" id="UP001180453">
    <property type="component" value="Unassembled WGS sequence"/>
</dbReference>
<comment type="caution">
    <text evidence="3">The sequence shown here is derived from an EMBL/GenBank/DDBJ whole genome shotgun (WGS) entry which is preliminary data.</text>
</comment>
<proteinExistence type="predicted"/>
<keyword evidence="2" id="KW-1133">Transmembrane helix</keyword>
<evidence type="ECO:0000313" key="3">
    <source>
        <dbReference type="EMBL" id="MDR7271402.1"/>
    </source>
</evidence>
<organism evidence="3 4">
    <name type="scientific">Roseateles saccharophilus</name>
    <name type="common">Pseudomonas saccharophila</name>
    <dbReference type="NCBI Taxonomy" id="304"/>
    <lineage>
        <taxon>Bacteria</taxon>
        <taxon>Pseudomonadati</taxon>
        <taxon>Pseudomonadota</taxon>
        <taxon>Betaproteobacteria</taxon>
        <taxon>Burkholderiales</taxon>
        <taxon>Sphaerotilaceae</taxon>
        <taxon>Roseateles</taxon>
    </lineage>
</organism>
<keyword evidence="1" id="KW-0175">Coiled coil</keyword>
<accession>A0ABU1YRB7</accession>
<keyword evidence="2" id="KW-0812">Transmembrane</keyword>
<evidence type="ECO:0000256" key="2">
    <source>
        <dbReference type="SAM" id="Phobius"/>
    </source>
</evidence>
<sequence>MAEPKTRLELLTSLVQVLSIVCGVVISVLSFNASREKEAEVRKKEAEARVAEAERPFRELRRSVYLEAIKTAAIIATPEGRPKADVEKAGRRFRELYVAELTMVEDPAVETRMVALASAVAPDLLRLNEGQLAALGLAKALKASYSSSEQPGCGR</sequence>
<dbReference type="EMBL" id="JAVDXU010000003">
    <property type="protein sequence ID" value="MDR7271402.1"/>
    <property type="molecule type" value="Genomic_DNA"/>
</dbReference>
<dbReference type="RefSeq" id="WP_310268568.1">
    <property type="nucleotide sequence ID" value="NZ_JAVDXU010000003.1"/>
</dbReference>
<evidence type="ECO:0000313" key="4">
    <source>
        <dbReference type="Proteomes" id="UP001180453"/>
    </source>
</evidence>
<gene>
    <name evidence="3" type="ORF">J2X20_004070</name>
</gene>
<name>A0ABU1YRB7_ROSSA</name>
<feature type="transmembrane region" description="Helical" evidence="2">
    <location>
        <begin position="14"/>
        <end position="34"/>
    </location>
</feature>
<keyword evidence="4" id="KW-1185">Reference proteome</keyword>
<feature type="coiled-coil region" evidence="1">
    <location>
        <begin position="34"/>
        <end position="63"/>
    </location>
</feature>
<evidence type="ECO:0000256" key="1">
    <source>
        <dbReference type="SAM" id="Coils"/>
    </source>
</evidence>
<protein>
    <submittedName>
        <fullName evidence="3">Uncharacterized protein</fullName>
    </submittedName>
</protein>
<keyword evidence="2" id="KW-0472">Membrane</keyword>
<reference evidence="3 4" key="1">
    <citation type="submission" date="2023-07" db="EMBL/GenBank/DDBJ databases">
        <title>Sorghum-associated microbial communities from plants grown in Nebraska, USA.</title>
        <authorList>
            <person name="Schachtman D."/>
        </authorList>
    </citation>
    <scope>NUCLEOTIDE SEQUENCE [LARGE SCALE GENOMIC DNA]</scope>
    <source>
        <strain evidence="3 4">BE314</strain>
    </source>
</reference>